<proteinExistence type="predicted"/>
<dbReference type="SUPFAM" id="SSF54427">
    <property type="entry name" value="NTF2-like"/>
    <property type="match status" value="1"/>
</dbReference>
<dbReference type="Gene3D" id="3.10.450.50">
    <property type="match status" value="1"/>
</dbReference>
<sequence length="200" mass="22791">MNDYESVEQLVLGERDARGRGLHDKMVKSYWPDATVSTSWISGSATDYINASHGRNLRPEASANERIVGLDCAPIIHLNNSRAYVELPVEANHWITVNGENAVWTSYMKLLYRCEKRDGEWRISDLTSIFNNDKLAPVVPGTDLHIDPDDLKGLRSAYLWMSYIRKSDGGSVSQDLPGTDQPEKIDKIYQYDEEWINEKK</sequence>
<dbReference type="AlphaFoldDB" id="A0A7W3UGP9"/>
<name>A0A7W3UGP9_9LACO</name>
<evidence type="ECO:0000313" key="2">
    <source>
        <dbReference type="Proteomes" id="UP000534578"/>
    </source>
</evidence>
<organism evidence="1 2">
    <name type="scientific">Limosilactobacillus agrestis</name>
    <dbReference type="NCBI Taxonomy" id="2759748"/>
    <lineage>
        <taxon>Bacteria</taxon>
        <taxon>Bacillati</taxon>
        <taxon>Bacillota</taxon>
        <taxon>Bacilli</taxon>
        <taxon>Lactobacillales</taxon>
        <taxon>Lactobacillaceae</taxon>
        <taxon>Limosilactobacillus</taxon>
    </lineage>
</organism>
<reference evidence="1 2" key="1">
    <citation type="submission" date="2020-07" db="EMBL/GenBank/DDBJ databases">
        <title>Description of Limosilactobacillus balticus sp. nov., Limosilactobacillus agrestis sp. nov., Limosilactobacillus albertensis sp. nov., Limosilactobacillus rudii sp. nov., Limosilactobacillus fastidiosus sp. nov., five novel Limosilactobacillus species isolated from the vertebrate gastrointestinal tract, and proposal of 6 subspecies of Limosilactobacillus reuteri adapted to the gastrointestinal tract of specific vertebrate hosts.</title>
        <authorList>
            <person name="Li F."/>
            <person name="Cheng C."/>
            <person name="Zheng J."/>
            <person name="Quevedo R.M."/>
            <person name="Li J."/>
            <person name="Roos S."/>
            <person name="Gaenzle M.G."/>
            <person name="Walter J."/>
        </authorList>
    </citation>
    <scope>NUCLEOTIDE SEQUENCE [LARGE SCALE GENOMIC DNA]</scope>
    <source>
        <strain evidence="1 2">BG-MG3-A</strain>
    </source>
</reference>
<comment type="caution">
    <text evidence="1">The sequence shown here is derived from an EMBL/GenBank/DDBJ whole genome shotgun (WGS) entry which is preliminary data.</text>
</comment>
<dbReference type="RefSeq" id="WP_182578249.1">
    <property type="nucleotide sequence ID" value="NZ_JACIVE010000043.1"/>
</dbReference>
<dbReference type="EMBL" id="JACIVE010000043">
    <property type="protein sequence ID" value="MBB1095321.1"/>
    <property type="molecule type" value="Genomic_DNA"/>
</dbReference>
<accession>A0A7W3UGP9</accession>
<protein>
    <submittedName>
        <fullName evidence="1">Nuclear transport factor 2 family protein</fullName>
    </submittedName>
</protein>
<evidence type="ECO:0000313" key="1">
    <source>
        <dbReference type="EMBL" id="MBB1095321.1"/>
    </source>
</evidence>
<dbReference type="Proteomes" id="UP000534578">
    <property type="component" value="Unassembled WGS sequence"/>
</dbReference>
<gene>
    <name evidence="1" type="ORF">H5R92_03850</name>
</gene>
<dbReference type="InterPro" id="IPR032710">
    <property type="entry name" value="NTF2-like_dom_sf"/>
</dbReference>